<feature type="compositionally biased region" description="Acidic residues" evidence="23">
    <location>
        <begin position="425"/>
        <end position="447"/>
    </location>
</feature>
<dbReference type="InterPro" id="IPR021925">
    <property type="entry name" value="BAG6"/>
</dbReference>
<dbReference type="GO" id="GO:0051787">
    <property type="term" value="F:misfolded protein binding"/>
    <property type="evidence" value="ECO:0007669"/>
    <property type="project" value="TreeGrafter"/>
</dbReference>
<dbReference type="EMBL" id="OU963871">
    <property type="protein sequence ID" value="CAH0383012.1"/>
    <property type="molecule type" value="Genomic_DNA"/>
</dbReference>
<keyword evidence="11" id="KW-0677">Repeat</keyword>
<evidence type="ECO:0000256" key="10">
    <source>
        <dbReference type="ARBA" id="ARBA00022703"/>
    </source>
</evidence>
<feature type="compositionally biased region" description="Low complexity" evidence="23">
    <location>
        <begin position="255"/>
        <end position="292"/>
    </location>
</feature>
<evidence type="ECO:0000256" key="15">
    <source>
        <dbReference type="ARBA" id="ARBA00022871"/>
    </source>
</evidence>
<feature type="compositionally biased region" description="Polar residues" evidence="23">
    <location>
        <begin position="402"/>
        <end position="414"/>
    </location>
</feature>
<evidence type="ECO:0000256" key="5">
    <source>
        <dbReference type="ARBA" id="ARBA00021614"/>
    </source>
</evidence>
<gene>
    <name evidence="25" type="ORF">BEMITA_LOCUS2499</name>
</gene>
<keyword evidence="18" id="KW-0539">Nucleus</keyword>
<dbReference type="PANTHER" id="PTHR15204">
    <property type="entry name" value="LARGE PROLINE-RICH PROTEIN BAG6"/>
    <property type="match status" value="1"/>
</dbReference>
<feature type="region of interest" description="Disordered" evidence="23">
    <location>
        <begin position="585"/>
        <end position="625"/>
    </location>
</feature>
<feature type="region of interest" description="Disordered" evidence="23">
    <location>
        <begin position="237"/>
        <end position="292"/>
    </location>
</feature>
<comment type="subunit">
    <text evidence="22">Component of the BAG6/BAT3 complex, also named BAT3 complex, at least composed of BAG6, UBL4A and GET4/TRC35. Interacts with GET4; the interaction is direct and localizes BAG6 in the cytosol. Interacts with UBL4A; the interaction is direct and required for UBL4A protein stability. Interacts with AIFM1. Interacts with HSPA2. Interacts with CTCFL. Interacts with p300/EP300. Interacts (via ubiquitin-like domain) with RNF126; required for BAG6-dependent ubiquitination of proteins mislocalized to the cytosol. Interacts (via ubiquitin-like domain) with SGTA; SGTA competes with RNF126 by binding the same region of BAG6, thereby promoting deubiquitination of BAG6-target proteins and rescuing them from degradation. Interacts with ricin A chain. Interacts with VCP and AMFR; both form the VCP/p97-AMFR/gp78 complex. Interacts with SYVN1. Interacts with USP13; the interaction is direct and may mediate UBL4A deubiquitination. Interacts with ZFAND2B. Interacts with KPNA2. Interacts with UBQLN4.</text>
</comment>
<keyword evidence="7" id="KW-0963">Cytoplasm</keyword>
<feature type="region of interest" description="Disordered" evidence="23">
    <location>
        <begin position="72"/>
        <end position="115"/>
    </location>
</feature>
<feature type="domain" description="Ubiquitin-like" evidence="24">
    <location>
        <begin position="2"/>
        <end position="63"/>
    </location>
</feature>
<feature type="compositionally biased region" description="Polar residues" evidence="23">
    <location>
        <begin position="460"/>
        <end position="472"/>
    </location>
</feature>
<evidence type="ECO:0000256" key="17">
    <source>
        <dbReference type="ARBA" id="ARBA00023186"/>
    </source>
</evidence>
<keyword evidence="9" id="KW-0597">Phosphoprotein</keyword>
<feature type="compositionally biased region" description="Polar residues" evidence="23">
    <location>
        <begin position="192"/>
        <end position="205"/>
    </location>
</feature>
<dbReference type="GO" id="GO:0005576">
    <property type="term" value="C:extracellular region"/>
    <property type="evidence" value="ECO:0007669"/>
    <property type="project" value="UniProtKB-SubCell"/>
</dbReference>
<evidence type="ECO:0000256" key="12">
    <source>
        <dbReference type="ARBA" id="ARBA00022782"/>
    </source>
</evidence>
<keyword evidence="14" id="KW-0391">Immunity</keyword>
<keyword evidence="12" id="KW-0221">Differentiation</keyword>
<feature type="compositionally biased region" description="Low complexity" evidence="23">
    <location>
        <begin position="474"/>
        <end position="503"/>
    </location>
</feature>
<keyword evidence="17" id="KW-0143">Chaperone</keyword>
<evidence type="ECO:0000256" key="11">
    <source>
        <dbReference type="ARBA" id="ARBA00022737"/>
    </source>
</evidence>
<dbReference type="GO" id="GO:0030154">
    <property type="term" value="P:cell differentiation"/>
    <property type="evidence" value="ECO:0007669"/>
    <property type="project" value="UniProtKB-KW"/>
</dbReference>
<feature type="region of interest" description="Disordered" evidence="23">
    <location>
        <begin position="643"/>
        <end position="669"/>
    </location>
</feature>
<dbReference type="GO" id="GO:0071818">
    <property type="term" value="C:BAT3 complex"/>
    <property type="evidence" value="ECO:0007669"/>
    <property type="project" value="TreeGrafter"/>
</dbReference>
<dbReference type="GO" id="GO:0031593">
    <property type="term" value="F:polyubiquitin modification-dependent protein binding"/>
    <property type="evidence" value="ECO:0007669"/>
    <property type="project" value="TreeGrafter"/>
</dbReference>
<feature type="region of interest" description="Disordered" evidence="23">
    <location>
        <begin position="951"/>
        <end position="993"/>
    </location>
</feature>
<dbReference type="GO" id="GO:0002376">
    <property type="term" value="P:immune system process"/>
    <property type="evidence" value="ECO:0007669"/>
    <property type="project" value="UniProtKB-KW"/>
</dbReference>
<keyword evidence="15" id="KW-0744">Spermatogenesis</keyword>
<evidence type="ECO:0000256" key="3">
    <source>
        <dbReference type="ARBA" id="ARBA00004514"/>
    </source>
</evidence>
<evidence type="ECO:0000256" key="2">
    <source>
        <dbReference type="ARBA" id="ARBA00004123"/>
    </source>
</evidence>
<dbReference type="InterPro" id="IPR029071">
    <property type="entry name" value="Ubiquitin-like_domsf"/>
</dbReference>
<evidence type="ECO:0000313" key="26">
    <source>
        <dbReference type="Proteomes" id="UP001152759"/>
    </source>
</evidence>
<evidence type="ECO:0000256" key="22">
    <source>
        <dbReference type="ARBA" id="ARBA00046936"/>
    </source>
</evidence>
<feature type="region of interest" description="Disordered" evidence="23">
    <location>
        <begin position="1194"/>
        <end position="1270"/>
    </location>
</feature>
<keyword evidence="16" id="KW-0007">Acetylation</keyword>
<keyword evidence="10" id="KW-0053">Apoptosis</keyword>
<dbReference type="Pfam" id="PF00240">
    <property type="entry name" value="ubiquitin"/>
    <property type="match status" value="1"/>
</dbReference>
<keyword evidence="26" id="KW-1185">Reference proteome</keyword>
<feature type="compositionally biased region" description="Basic and acidic residues" evidence="23">
    <location>
        <begin position="95"/>
        <end position="105"/>
    </location>
</feature>
<evidence type="ECO:0000256" key="7">
    <source>
        <dbReference type="ARBA" id="ARBA00022490"/>
    </source>
</evidence>
<dbReference type="CDD" id="cd01809">
    <property type="entry name" value="Ubl_BAG6"/>
    <property type="match status" value="1"/>
</dbReference>
<dbReference type="Proteomes" id="UP001152759">
    <property type="component" value="Chromosome 10"/>
</dbReference>
<dbReference type="SUPFAM" id="SSF54236">
    <property type="entry name" value="Ubiquitin-like"/>
    <property type="match status" value="1"/>
</dbReference>
<name>A0A9P0A2Q9_BEMTA</name>
<protein>
    <recommendedName>
        <fullName evidence="5">Large proline-rich protein BAG6</fullName>
    </recommendedName>
    <alternativeName>
        <fullName evidence="20">BCL2-associated athanogene 6</fullName>
    </alternativeName>
    <alternativeName>
        <fullName evidence="19">HLA-B-associated transcript 3</fullName>
    </alternativeName>
</protein>
<evidence type="ECO:0000259" key="24">
    <source>
        <dbReference type="PROSITE" id="PS50053"/>
    </source>
</evidence>
<evidence type="ECO:0000256" key="18">
    <source>
        <dbReference type="ARBA" id="ARBA00023242"/>
    </source>
</evidence>
<feature type="region of interest" description="Disordered" evidence="23">
    <location>
        <begin position="175"/>
        <end position="208"/>
    </location>
</feature>
<keyword evidence="13" id="KW-0156">Chromatin regulator</keyword>
<evidence type="ECO:0000256" key="9">
    <source>
        <dbReference type="ARBA" id="ARBA00022553"/>
    </source>
</evidence>
<evidence type="ECO:0000256" key="14">
    <source>
        <dbReference type="ARBA" id="ARBA00022859"/>
    </source>
</evidence>
<comment type="subcellular location">
    <subcellularLocation>
        <location evidence="3">Cytoplasm</location>
        <location evidence="3">Cytosol</location>
    </subcellularLocation>
    <subcellularLocation>
        <location evidence="2">Nucleus</location>
    </subcellularLocation>
    <subcellularLocation>
        <location evidence="4">Secreted</location>
        <location evidence="4">Extracellular exosome</location>
    </subcellularLocation>
</comment>
<dbReference type="SMART" id="SM00213">
    <property type="entry name" value="UBQ"/>
    <property type="match status" value="1"/>
</dbReference>
<evidence type="ECO:0000256" key="16">
    <source>
        <dbReference type="ARBA" id="ARBA00022990"/>
    </source>
</evidence>
<comment type="function">
    <text evidence="1">Released extracellularly via exosomes, it is a ligand of the natural killer/NK cells receptor NCR3 and stimulates NK cells cytotoxicity. It may thereby trigger NK cells cytotoxicity against neighboring tumor cells and immature myeloid dendritic cells (DC).</text>
</comment>
<dbReference type="InterPro" id="IPR000626">
    <property type="entry name" value="Ubiquitin-like_dom"/>
</dbReference>
<evidence type="ECO:0000256" key="19">
    <source>
        <dbReference type="ARBA" id="ARBA00029739"/>
    </source>
</evidence>
<dbReference type="GO" id="GO:0005634">
    <property type="term" value="C:nucleus"/>
    <property type="evidence" value="ECO:0007669"/>
    <property type="project" value="UniProtKB-SubCell"/>
</dbReference>
<evidence type="ECO:0000313" key="25">
    <source>
        <dbReference type="EMBL" id="CAH0383012.1"/>
    </source>
</evidence>
<dbReference type="GO" id="GO:0007283">
    <property type="term" value="P:spermatogenesis"/>
    <property type="evidence" value="ECO:0007669"/>
    <property type="project" value="UniProtKB-KW"/>
</dbReference>
<dbReference type="PROSITE" id="PS50053">
    <property type="entry name" value="UBIQUITIN_2"/>
    <property type="match status" value="1"/>
</dbReference>
<dbReference type="GO" id="GO:0006915">
    <property type="term" value="P:apoptotic process"/>
    <property type="evidence" value="ECO:0007669"/>
    <property type="project" value="UniProtKB-KW"/>
</dbReference>
<evidence type="ECO:0000256" key="1">
    <source>
        <dbReference type="ARBA" id="ARBA00002067"/>
    </source>
</evidence>
<dbReference type="GO" id="GO:0006325">
    <property type="term" value="P:chromatin organization"/>
    <property type="evidence" value="ECO:0007669"/>
    <property type="project" value="UniProtKB-KW"/>
</dbReference>
<organism evidence="25 26">
    <name type="scientific">Bemisia tabaci</name>
    <name type="common">Sweetpotato whitefly</name>
    <name type="synonym">Aleurodes tabaci</name>
    <dbReference type="NCBI Taxonomy" id="7038"/>
    <lineage>
        <taxon>Eukaryota</taxon>
        <taxon>Metazoa</taxon>
        <taxon>Ecdysozoa</taxon>
        <taxon>Arthropoda</taxon>
        <taxon>Hexapoda</taxon>
        <taxon>Insecta</taxon>
        <taxon>Pterygota</taxon>
        <taxon>Neoptera</taxon>
        <taxon>Paraneoptera</taxon>
        <taxon>Hemiptera</taxon>
        <taxon>Sternorrhyncha</taxon>
        <taxon>Aleyrodoidea</taxon>
        <taxon>Aleyrodidae</taxon>
        <taxon>Aleyrodinae</taxon>
        <taxon>Bemisia</taxon>
    </lineage>
</organism>
<proteinExistence type="predicted"/>
<sequence length="1410" mass="153300">MINLTVKTLDSQNRSFSVPDEYTVEQFKQHIAEAVSIPVESQRLIYCGRVLDDEKNLTDYNLDGKVVHLVERLPPSRLGPSSNSDGNNDGPSTRGSRDSRADRMRASALRRTRLGTQANGGNAMYLGAMAIDDLMDGQGLNIPQLGGRRLLQSRFDLATYMAEQLDQVVHRLEQASNPDQASAPEQPEPPTASESIPQNSDNTVTGPDPLDLASFLVHATVAGAFGGDATVELEIRPETEDQSQDGTSQNETADNDNTNAASGLGSSSGPSSASNENENQSSSSSSQRRPQATPANLGALLQRVEGINDRFRPFLRQFADTMVNDPTLPATGENSVESLQRVMDGVSEGMHFQGHLQHAISELMYDLSESPPRSLRCRPLLIQQPAVFQSTIPIQAVIPTRNAPSSQNQSTSAPEESRAQAAERDADDEDSADREMEIEVDGGDSAEPELVTVAEPPAFLTNTPSPSETQPADTAANGASSTNTTSAQNQNQSSSSSSNSSTSYRRSRVNFPGISGRQGGRRSGLSSLIPNMSSCFDPFLPCNSHHIRERRRNYFFPPGAAIGRITTVTTAIPTTAIPATVEVTATTESQASAQQPNQGSGNQGTQDGATQGGSAESDQNAQGRSGSVRLRFFEDAMSRFNSTLLGNSRGNNGNANGTQSGNSGSRPRAQAFIGMSPIMEMISEPVINLVANSDGQSRVIRLPAGNYASMFSEMATEMANAVSQAASASSQANQSILSSLLQITSESLSFDEIITSQNGNIPLMNIFSRLQSFIQRRIPSVATYQPNSSSPSDLILNSYHLPVFRRPVREVLSELEDSVKRLLEGVPMRNEQVDVISSVMNVIEVELYMFLGILVYSSDSRSFQRMMYCELEHFARKLFHVLFNCCQNGLVGVHQIAQAFIASVMSSSTMSISQIMKMWIVHATVSFLRANLIINPERSDLFVAQQISEEGASGSSSSSSSNGISSSNRSGESSSETSMAVPTTSESSSSDSGSTLSNLMQIISQNVTLGDAVRLSCGIRVSLANVGRQLEDFLRRRFPSVRELQRGQLVIDIIRNSYGMPQLRTPVRELYGELRATVGSVLTFADMREGVDAVAAVMDVIESRLYVFLGVLFLSPDWEQFEVTIRSELNLLVRDLITTVYNCCERNRDGLLQVSEDMLSGIIRSNLPQPLKMWVVYTTISYLRTMLSSNMQRSSETVRERAAHQSSASATVSSAAAATPSRELPATASAPVNDVPVPTIPRSAPAPERMESESIEAELPPLNSSLPNEPLPEVSIGSEGWHNHLRRQDLQEWVPIITRDAQYQRRQSPQRPYSDAYLSGMPNKRRRLITAAKPPTNRVSQFISESLERAITSADVGTSSVTSSVVQHAAVDPTLRSAYVQQLRARTDLSSNPDFNPSKYPNASNYFKKK</sequence>
<evidence type="ECO:0000256" key="13">
    <source>
        <dbReference type="ARBA" id="ARBA00022853"/>
    </source>
</evidence>
<dbReference type="GO" id="GO:0036503">
    <property type="term" value="P:ERAD pathway"/>
    <property type="evidence" value="ECO:0007669"/>
    <property type="project" value="TreeGrafter"/>
</dbReference>
<evidence type="ECO:0000256" key="23">
    <source>
        <dbReference type="SAM" id="MobiDB-lite"/>
    </source>
</evidence>
<evidence type="ECO:0000256" key="8">
    <source>
        <dbReference type="ARBA" id="ARBA00022525"/>
    </source>
</evidence>
<dbReference type="Pfam" id="PF12057">
    <property type="entry name" value="BAG6"/>
    <property type="match status" value="1"/>
</dbReference>
<dbReference type="Gene3D" id="3.10.20.90">
    <property type="entry name" value="Phosphatidylinositol 3-kinase Catalytic Subunit, Chain A, domain 1"/>
    <property type="match status" value="1"/>
</dbReference>
<evidence type="ECO:0000256" key="6">
    <source>
        <dbReference type="ARBA" id="ARBA00022448"/>
    </source>
</evidence>
<feature type="region of interest" description="Disordered" evidence="23">
    <location>
        <begin position="1389"/>
        <end position="1410"/>
    </location>
</feature>
<comment type="function">
    <text evidence="21">Involved in DNA damage-induced apoptosis: following DNA damage, accumulates in the nucleus and forms a complex with p300/EP300, enhancing p300/EP300-mediated p53/TP53 acetylation leading to increase p53/TP53 transcriptional activity. When nuclear, may also act as a component of some chromatin regulator complex that regulates histone 3 'Lys-4' dimethylation (H3K4me2).</text>
</comment>
<evidence type="ECO:0000256" key="4">
    <source>
        <dbReference type="ARBA" id="ARBA00004550"/>
    </source>
</evidence>
<feature type="compositionally biased region" description="Low complexity" evidence="23">
    <location>
        <begin position="643"/>
        <end position="658"/>
    </location>
</feature>
<feature type="compositionally biased region" description="Low complexity" evidence="23">
    <location>
        <begin position="79"/>
        <end position="94"/>
    </location>
</feature>
<keyword evidence="6" id="KW-0813">Transport</keyword>
<feature type="compositionally biased region" description="Low complexity" evidence="23">
    <location>
        <begin position="1258"/>
        <end position="1270"/>
    </location>
</feature>
<feature type="compositionally biased region" description="Basic and acidic residues" evidence="23">
    <location>
        <begin position="415"/>
        <end position="424"/>
    </location>
</feature>
<accession>A0A9P0A2Q9</accession>
<evidence type="ECO:0000256" key="20">
    <source>
        <dbReference type="ARBA" id="ARBA00030033"/>
    </source>
</evidence>
<feature type="compositionally biased region" description="Low complexity" evidence="23">
    <location>
        <begin position="1204"/>
        <end position="1221"/>
    </location>
</feature>
<dbReference type="InterPro" id="IPR019954">
    <property type="entry name" value="Ubiquitin_CS"/>
</dbReference>
<keyword evidence="8" id="KW-0964">Secreted</keyword>
<feature type="region of interest" description="Disordered" evidence="23">
    <location>
        <begin position="401"/>
        <end position="526"/>
    </location>
</feature>
<dbReference type="PROSITE" id="PS00299">
    <property type="entry name" value="UBIQUITIN_1"/>
    <property type="match status" value="1"/>
</dbReference>
<evidence type="ECO:0000256" key="21">
    <source>
        <dbReference type="ARBA" id="ARBA00046003"/>
    </source>
</evidence>
<dbReference type="PANTHER" id="PTHR15204:SF0">
    <property type="entry name" value="LARGE PROLINE-RICH PROTEIN BAG6"/>
    <property type="match status" value="1"/>
</dbReference>
<reference evidence="25" key="1">
    <citation type="submission" date="2021-12" db="EMBL/GenBank/DDBJ databases">
        <authorList>
            <person name="King R."/>
        </authorList>
    </citation>
    <scope>NUCLEOTIDE SEQUENCE</scope>
</reference>